<gene>
    <name evidence="5" type="ORF">JN12_03183</name>
</gene>
<dbReference type="SUPFAM" id="SSF54862">
    <property type="entry name" value="4Fe-4S ferredoxins"/>
    <property type="match status" value="1"/>
</dbReference>
<dbReference type="PROSITE" id="PS00198">
    <property type="entry name" value="4FE4S_FER_1"/>
    <property type="match status" value="1"/>
</dbReference>
<keyword evidence="2" id="KW-0408">Iron</keyword>
<feature type="domain" description="4Fe-4S ferredoxin-type" evidence="4">
    <location>
        <begin position="2"/>
        <end position="31"/>
    </location>
</feature>
<dbReference type="PANTHER" id="PTHR43122">
    <property type="entry name" value="FERREDOXIN SUBUNIT OF PYRUVATE:FLAVODOXIN OXIDOREDUCTASE-RELATED"/>
    <property type="match status" value="1"/>
</dbReference>
<dbReference type="AlphaFoldDB" id="A0A562VGV4"/>
<dbReference type="PROSITE" id="PS51379">
    <property type="entry name" value="4FE4S_FER_2"/>
    <property type="match status" value="2"/>
</dbReference>
<dbReference type="InterPro" id="IPR017900">
    <property type="entry name" value="4Fe4S_Fe_S_CS"/>
</dbReference>
<evidence type="ECO:0000256" key="3">
    <source>
        <dbReference type="ARBA" id="ARBA00023014"/>
    </source>
</evidence>
<keyword evidence="6" id="KW-1185">Reference proteome</keyword>
<dbReference type="Pfam" id="PF12838">
    <property type="entry name" value="Fer4_7"/>
    <property type="match status" value="1"/>
</dbReference>
<name>A0A562VGV4_9BACT</name>
<proteinExistence type="predicted"/>
<sequence>MPRIEIDEARCKGCGLCTIACPHKLLVLSDKLNLQGYRAIGMDAPEKCTGCAMCARICPDLAIAVFKEKERG</sequence>
<evidence type="ECO:0000259" key="4">
    <source>
        <dbReference type="PROSITE" id="PS51379"/>
    </source>
</evidence>
<evidence type="ECO:0000256" key="1">
    <source>
        <dbReference type="ARBA" id="ARBA00022723"/>
    </source>
</evidence>
<evidence type="ECO:0000313" key="6">
    <source>
        <dbReference type="Proteomes" id="UP000319449"/>
    </source>
</evidence>
<feature type="domain" description="4Fe-4S ferredoxin-type" evidence="4">
    <location>
        <begin position="38"/>
        <end position="68"/>
    </location>
</feature>
<dbReference type="EMBL" id="VLLN01000023">
    <property type="protein sequence ID" value="TWJ17071.1"/>
    <property type="molecule type" value="Genomic_DNA"/>
</dbReference>
<dbReference type="OrthoDB" id="9804603at2"/>
<evidence type="ECO:0000256" key="2">
    <source>
        <dbReference type="ARBA" id="ARBA00023004"/>
    </source>
</evidence>
<keyword evidence="1" id="KW-0479">Metal-binding</keyword>
<accession>A0A562VGV4</accession>
<dbReference type="Gene3D" id="3.30.70.3270">
    <property type="match status" value="2"/>
</dbReference>
<comment type="caution">
    <text evidence="5">The sequence shown here is derived from an EMBL/GenBank/DDBJ whole genome shotgun (WGS) entry which is preliminary data.</text>
</comment>
<dbReference type="GO" id="GO:0051536">
    <property type="term" value="F:iron-sulfur cluster binding"/>
    <property type="evidence" value="ECO:0007669"/>
    <property type="project" value="UniProtKB-KW"/>
</dbReference>
<protein>
    <submittedName>
        <fullName evidence="5">2-oxoglutarate ferredoxin oxidoreductase, delta subunit</fullName>
    </submittedName>
</protein>
<dbReference type="PANTHER" id="PTHR43122:SF2">
    <property type="entry name" value="FERREDOXIN SUBUNIT OF PYRUVATE:FLAVODOXIN OXIDOREDUCTASE"/>
    <property type="match status" value="1"/>
</dbReference>
<evidence type="ECO:0000313" key="5">
    <source>
        <dbReference type="EMBL" id="TWJ17071.1"/>
    </source>
</evidence>
<dbReference type="GO" id="GO:0046872">
    <property type="term" value="F:metal ion binding"/>
    <property type="evidence" value="ECO:0007669"/>
    <property type="project" value="UniProtKB-KW"/>
</dbReference>
<keyword evidence="3" id="KW-0411">Iron-sulfur</keyword>
<dbReference type="InterPro" id="IPR017896">
    <property type="entry name" value="4Fe4S_Fe-S-bd"/>
</dbReference>
<reference evidence="5 6" key="1">
    <citation type="submission" date="2019-07" db="EMBL/GenBank/DDBJ databases">
        <title>Genomic Encyclopedia of Archaeal and Bacterial Type Strains, Phase II (KMG-II): from individual species to whole genera.</title>
        <authorList>
            <person name="Goeker M."/>
        </authorList>
    </citation>
    <scope>NUCLEOTIDE SEQUENCE [LARGE SCALE GENOMIC DNA]</scope>
    <source>
        <strain evidence="5 6">ATCC BAA-1139</strain>
    </source>
</reference>
<organism evidence="5 6">
    <name type="scientific">Geobacter argillaceus</name>
    <dbReference type="NCBI Taxonomy" id="345631"/>
    <lineage>
        <taxon>Bacteria</taxon>
        <taxon>Pseudomonadati</taxon>
        <taxon>Thermodesulfobacteriota</taxon>
        <taxon>Desulfuromonadia</taxon>
        <taxon>Geobacterales</taxon>
        <taxon>Geobacteraceae</taxon>
        <taxon>Geobacter</taxon>
    </lineage>
</organism>
<dbReference type="Proteomes" id="UP000319449">
    <property type="component" value="Unassembled WGS sequence"/>
</dbReference>
<dbReference type="RefSeq" id="WP_145024542.1">
    <property type="nucleotide sequence ID" value="NZ_VLLN01000023.1"/>
</dbReference>